<evidence type="ECO:0000256" key="3">
    <source>
        <dbReference type="ARBA" id="ARBA00022605"/>
    </source>
</evidence>
<feature type="active site" description="Proton acceptor" evidence="8">
    <location>
        <position position="58"/>
    </location>
</feature>
<keyword evidence="5 8" id="KW-0057">Aromatic amino acid biosynthesis</keyword>
<dbReference type="InterPro" id="IPR011060">
    <property type="entry name" value="RibuloseP-bd_barrel"/>
</dbReference>
<evidence type="ECO:0000256" key="9">
    <source>
        <dbReference type="RuleBase" id="RU003662"/>
    </source>
</evidence>
<dbReference type="Pfam" id="PF00290">
    <property type="entry name" value="Trp_syntA"/>
    <property type="match status" value="1"/>
</dbReference>
<dbReference type="Gene3D" id="3.20.20.70">
    <property type="entry name" value="Aldolase class I"/>
    <property type="match status" value="1"/>
</dbReference>
<dbReference type="Proteomes" id="UP001597393">
    <property type="component" value="Unassembled WGS sequence"/>
</dbReference>
<evidence type="ECO:0000313" key="10">
    <source>
        <dbReference type="EMBL" id="MFD2597814.1"/>
    </source>
</evidence>
<gene>
    <name evidence="8 10" type="primary">trpA</name>
    <name evidence="10" type="ORF">ACFSQ3_02535</name>
</gene>
<keyword evidence="3 8" id="KW-0028">Amino-acid biosynthesis</keyword>
<proteinExistence type="inferred from homology"/>
<reference evidence="11" key="1">
    <citation type="journal article" date="2019" name="Int. J. Syst. Evol. Microbiol.">
        <title>The Global Catalogue of Microorganisms (GCM) 10K type strain sequencing project: providing services to taxonomists for standard genome sequencing and annotation.</title>
        <authorList>
            <consortium name="The Broad Institute Genomics Platform"/>
            <consortium name="The Broad Institute Genome Sequencing Center for Infectious Disease"/>
            <person name="Wu L."/>
            <person name="Ma J."/>
        </authorList>
    </citation>
    <scope>NUCLEOTIDE SEQUENCE [LARGE SCALE GENOMIC DNA]</scope>
    <source>
        <strain evidence="11">KCTC 42248</strain>
    </source>
</reference>
<name>A0ABW5NF71_9SPHI</name>
<comment type="catalytic activity">
    <reaction evidence="7 8">
        <text>(1S,2R)-1-C-(indol-3-yl)glycerol 3-phosphate + L-serine = D-glyceraldehyde 3-phosphate + L-tryptophan + H2O</text>
        <dbReference type="Rhea" id="RHEA:10532"/>
        <dbReference type="ChEBI" id="CHEBI:15377"/>
        <dbReference type="ChEBI" id="CHEBI:33384"/>
        <dbReference type="ChEBI" id="CHEBI:57912"/>
        <dbReference type="ChEBI" id="CHEBI:58866"/>
        <dbReference type="ChEBI" id="CHEBI:59776"/>
        <dbReference type="EC" id="4.2.1.20"/>
    </reaction>
</comment>
<evidence type="ECO:0000256" key="1">
    <source>
        <dbReference type="ARBA" id="ARBA00004733"/>
    </source>
</evidence>
<evidence type="ECO:0000256" key="4">
    <source>
        <dbReference type="ARBA" id="ARBA00022822"/>
    </source>
</evidence>
<dbReference type="SUPFAM" id="SSF51366">
    <property type="entry name" value="Ribulose-phoshate binding barrel"/>
    <property type="match status" value="1"/>
</dbReference>
<dbReference type="PANTHER" id="PTHR43406">
    <property type="entry name" value="TRYPTOPHAN SYNTHASE, ALPHA CHAIN"/>
    <property type="match status" value="1"/>
</dbReference>
<evidence type="ECO:0000313" key="11">
    <source>
        <dbReference type="Proteomes" id="UP001597393"/>
    </source>
</evidence>
<comment type="subunit">
    <text evidence="2 8">Tetramer of two alpha and two beta chains.</text>
</comment>
<comment type="pathway">
    <text evidence="1 8">Amino-acid biosynthesis; L-tryptophan biosynthesis; L-tryptophan from chorismate: step 5/5.</text>
</comment>
<evidence type="ECO:0000256" key="8">
    <source>
        <dbReference type="HAMAP-Rule" id="MF_00131"/>
    </source>
</evidence>
<keyword evidence="11" id="KW-1185">Reference proteome</keyword>
<dbReference type="RefSeq" id="WP_380867212.1">
    <property type="nucleotide sequence ID" value="NZ_JBHUMA010000004.1"/>
</dbReference>
<dbReference type="HAMAP" id="MF_00131">
    <property type="entry name" value="Trp_synth_alpha"/>
    <property type="match status" value="1"/>
</dbReference>
<protein>
    <recommendedName>
        <fullName evidence="8">Tryptophan synthase alpha chain</fullName>
        <ecNumber evidence="8">4.2.1.20</ecNumber>
    </recommendedName>
</protein>
<accession>A0ABW5NF71</accession>
<comment type="function">
    <text evidence="8">The alpha subunit is responsible for the aldol cleavage of indoleglycerol phosphate to indole and glyceraldehyde 3-phosphate.</text>
</comment>
<dbReference type="EMBL" id="JBHUMA010000004">
    <property type="protein sequence ID" value="MFD2597814.1"/>
    <property type="molecule type" value="Genomic_DNA"/>
</dbReference>
<organism evidence="10 11">
    <name type="scientific">Sphingobacterium corticis</name>
    <dbReference type="NCBI Taxonomy" id="1812823"/>
    <lineage>
        <taxon>Bacteria</taxon>
        <taxon>Pseudomonadati</taxon>
        <taxon>Bacteroidota</taxon>
        <taxon>Sphingobacteriia</taxon>
        <taxon>Sphingobacteriales</taxon>
        <taxon>Sphingobacteriaceae</taxon>
        <taxon>Sphingobacterium</taxon>
    </lineage>
</organism>
<dbReference type="InterPro" id="IPR018204">
    <property type="entry name" value="Trp_synthase_alpha_AS"/>
</dbReference>
<evidence type="ECO:0000256" key="5">
    <source>
        <dbReference type="ARBA" id="ARBA00023141"/>
    </source>
</evidence>
<dbReference type="GO" id="GO:0004834">
    <property type="term" value="F:tryptophan synthase activity"/>
    <property type="evidence" value="ECO:0007669"/>
    <property type="project" value="UniProtKB-EC"/>
</dbReference>
<keyword evidence="4 8" id="KW-0822">Tryptophan biosynthesis</keyword>
<dbReference type="InterPro" id="IPR002028">
    <property type="entry name" value="Trp_synthase_suA"/>
</dbReference>
<dbReference type="PROSITE" id="PS00167">
    <property type="entry name" value="TRP_SYNTHASE_ALPHA"/>
    <property type="match status" value="1"/>
</dbReference>
<comment type="similarity">
    <text evidence="8 9">Belongs to the TrpA family.</text>
</comment>
<dbReference type="NCBIfam" id="TIGR00262">
    <property type="entry name" value="trpA"/>
    <property type="match status" value="1"/>
</dbReference>
<evidence type="ECO:0000256" key="7">
    <source>
        <dbReference type="ARBA" id="ARBA00049047"/>
    </source>
</evidence>
<keyword evidence="6 8" id="KW-0456">Lyase</keyword>
<evidence type="ECO:0000256" key="6">
    <source>
        <dbReference type="ARBA" id="ARBA00023239"/>
    </source>
</evidence>
<dbReference type="InterPro" id="IPR013785">
    <property type="entry name" value="Aldolase_TIM"/>
</dbReference>
<feature type="active site" description="Proton acceptor" evidence="8">
    <location>
        <position position="47"/>
    </location>
</feature>
<dbReference type="PANTHER" id="PTHR43406:SF1">
    <property type="entry name" value="TRYPTOPHAN SYNTHASE ALPHA CHAIN, CHLOROPLASTIC"/>
    <property type="match status" value="1"/>
</dbReference>
<dbReference type="CDD" id="cd04724">
    <property type="entry name" value="Tryptophan_synthase_alpha"/>
    <property type="match status" value="1"/>
</dbReference>
<sequence>MRTLEQTQTVLRGNRLLSIYYTAGYPKLDATLDIAEQLEKNGVDFLEIGIPYSDPVADGPVIQHSSEEALKNGMSLSLLFEQLKGLRARVKIPVFLMGYFNTILQYGVEKFCAACQEVGVDGTIIPDLPLYEYEEMYQPIFEKYGISNVFLVTPQTSEERIRKIDALSTSFIYLLSSNATTGKQLQVQEQSEAYFKRIKDMNLNSPLVIGFGISNKETHQKATDYANGAIVGTAFVRVLGQEGSQTENIKTFISSLK</sequence>
<dbReference type="EC" id="4.2.1.20" evidence="8"/>
<evidence type="ECO:0000256" key="2">
    <source>
        <dbReference type="ARBA" id="ARBA00011270"/>
    </source>
</evidence>
<comment type="caution">
    <text evidence="10">The sequence shown here is derived from an EMBL/GenBank/DDBJ whole genome shotgun (WGS) entry which is preliminary data.</text>
</comment>